<dbReference type="EMBL" id="OMOD01000112">
    <property type="protein sequence ID" value="SPF38813.1"/>
    <property type="molecule type" value="Genomic_DNA"/>
</dbReference>
<feature type="domain" description="GFO/IDH/MocA-like oxidoreductase" evidence="2">
    <location>
        <begin position="129"/>
        <end position="249"/>
    </location>
</feature>
<protein>
    <submittedName>
        <fullName evidence="3">Oxidoreductase domain protein</fullName>
    </submittedName>
</protein>
<feature type="domain" description="Gfo/Idh/MocA-like oxidoreductase N-terminal" evidence="1">
    <location>
        <begin position="7"/>
        <end position="121"/>
    </location>
</feature>
<dbReference type="Pfam" id="PF01408">
    <property type="entry name" value="GFO_IDH_MocA"/>
    <property type="match status" value="1"/>
</dbReference>
<dbReference type="InterPro" id="IPR055170">
    <property type="entry name" value="GFO_IDH_MocA-like_dom"/>
</dbReference>
<dbReference type="InterPro" id="IPR036291">
    <property type="entry name" value="NAD(P)-bd_dom_sf"/>
</dbReference>
<name>A0A2U3KGP4_9BACT</name>
<dbReference type="Gene3D" id="3.40.50.720">
    <property type="entry name" value="NAD(P)-binding Rossmann-like Domain"/>
    <property type="match status" value="1"/>
</dbReference>
<proteinExistence type="predicted"/>
<dbReference type="SUPFAM" id="SSF55347">
    <property type="entry name" value="Glyceraldehyde-3-phosphate dehydrogenase-like, C-terminal domain"/>
    <property type="match status" value="1"/>
</dbReference>
<reference evidence="4" key="1">
    <citation type="submission" date="2018-02" db="EMBL/GenBank/DDBJ databases">
        <authorList>
            <person name="Hausmann B."/>
        </authorList>
    </citation>
    <scope>NUCLEOTIDE SEQUENCE [LARGE SCALE GENOMIC DNA]</scope>
    <source>
        <strain evidence="4">Peat soil MAG SbA1</strain>
    </source>
</reference>
<sequence length="316" mass="34699">MKPAHLNWIVIGIGDITTRRVIPAIQAEPRSSLYGFVTGHPEKAAPYNTRAWATLDEALSDPAVDAVYVGTPVFLHAPETIQSLRAGKHVMCEKPMAMNEAEARNMLQAAGESGKTFGVAYYRRAYPKVQRAKQLLEAGAIGRPVLAELTSHMWFEGQGSRSWLFDPAQAGGGPLFDIASHRIDVVNFLFGQPLRATGQLSNVVHHYAVEDNATAMIEYAGGVRGMVDVRWHSKVGRDECRIRGTEGEMELSPLNGPDLVYPGGREYLPVHANVHLPLIENFVDAVEGKAPLLSSGATAFWTDWVTERARRSSRET</sequence>
<organism evidence="3 4">
    <name type="scientific">Candidatus Sulfotelmatobacter kueseliae</name>
    <dbReference type="NCBI Taxonomy" id="2042962"/>
    <lineage>
        <taxon>Bacteria</taxon>
        <taxon>Pseudomonadati</taxon>
        <taxon>Acidobacteriota</taxon>
        <taxon>Terriglobia</taxon>
        <taxon>Terriglobales</taxon>
        <taxon>Candidatus Korobacteraceae</taxon>
        <taxon>Candidatus Sulfotelmatobacter</taxon>
    </lineage>
</organism>
<dbReference type="GO" id="GO:0000166">
    <property type="term" value="F:nucleotide binding"/>
    <property type="evidence" value="ECO:0007669"/>
    <property type="project" value="InterPro"/>
</dbReference>
<dbReference type="OrthoDB" id="9815825at2"/>
<dbReference type="Gene3D" id="3.30.360.10">
    <property type="entry name" value="Dihydrodipicolinate Reductase, domain 2"/>
    <property type="match status" value="1"/>
</dbReference>
<dbReference type="SUPFAM" id="SSF51735">
    <property type="entry name" value="NAD(P)-binding Rossmann-fold domains"/>
    <property type="match status" value="1"/>
</dbReference>
<evidence type="ECO:0000313" key="3">
    <source>
        <dbReference type="EMBL" id="SPF38813.1"/>
    </source>
</evidence>
<dbReference type="PANTHER" id="PTHR43249:SF1">
    <property type="entry name" value="D-GLUCOSIDE 3-DEHYDROGENASE"/>
    <property type="match status" value="1"/>
</dbReference>
<dbReference type="InterPro" id="IPR052515">
    <property type="entry name" value="Gfo/Idh/MocA_Oxidoreductase"/>
</dbReference>
<accession>A0A2U3KGP4</accession>
<dbReference type="Proteomes" id="UP000238701">
    <property type="component" value="Unassembled WGS sequence"/>
</dbReference>
<evidence type="ECO:0000259" key="1">
    <source>
        <dbReference type="Pfam" id="PF01408"/>
    </source>
</evidence>
<evidence type="ECO:0000259" key="2">
    <source>
        <dbReference type="Pfam" id="PF22725"/>
    </source>
</evidence>
<gene>
    <name evidence="3" type="ORF">SBA1_200004</name>
</gene>
<dbReference type="AlphaFoldDB" id="A0A2U3KGP4"/>
<dbReference type="Pfam" id="PF22725">
    <property type="entry name" value="GFO_IDH_MocA_C3"/>
    <property type="match status" value="1"/>
</dbReference>
<dbReference type="InterPro" id="IPR000683">
    <property type="entry name" value="Gfo/Idh/MocA-like_OxRdtase_N"/>
</dbReference>
<dbReference type="PANTHER" id="PTHR43249">
    <property type="entry name" value="UDP-N-ACETYL-2-AMINO-2-DEOXY-D-GLUCURONATE OXIDASE"/>
    <property type="match status" value="1"/>
</dbReference>
<evidence type="ECO:0000313" key="4">
    <source>
        <dbReference type="Proteomes" id="UP000238701"/>
    </source>
</evidence>